<keyword evidence="2" id="KW-0472">Membrane</keyword>
<accession>A0AAV9VMC1</accession>
<evidence type="ECO:0000256" key="1">
    <source>
        <dbReference type="SAM" id="MobiDB-lite"/>
    </source>
</evidence>
<comment type="caution">
    <text evidence="4">The sequence shown here is derived from an EMBL/GenBank/DDBJ whole genome shotgun (WGS) entry which is preliminary data.</text>
</comment>
<dbReference type="SUPFAM" id="SSF50630">
    <property type="entry name" value="Acid proteases"/>
    <property type="match status" value="1"/>
</dbReference>
<name>A0AAV9VMC1_9PEZI</name>
<organism evidence="4 5">
    <name type="scientific">Orbilia blumenaviensis</name>
    <dbReference type="NCBI Taxonomy" id="1796055"/>
    <lineage>
        <taxon>Eukaryota</taxon>
        <taxon>Fungi</taxon>
        <taxon>Dikarya</taxon>
        <taxon>Ascomycota</taxon>
        <taxon>Pezizomycotina</taxon>
        <taxon>Orbiliomycetes</taxon>
        <taxon>Orbiliales</taxon>
        <taxon>Orbiliaceae</taxon>
        <taxon>Orbilia</taxon>
    </lineage>
</organism>
<evidence type="ECO:0008006" key="6">
    <source>
        <dbReference type="Google" id="ProtNLM"/>
    </source>
</evidence>
<protein>
    <recommendedName>
        <fullName evidence="6">Peptidase A1 domain-containing protein</fullName>
    </recommendedName>
</protein>
<feature type="signal peptide" evidence="3">
    <location>
        <begin position="1"/>
        <end position="20"/>
    </location>
</feature>
<keyword evidence="2" id="KW-1133">Transmembrane helix</keyword>
<evidence type="ECO:0000313" key="4">
    <source>
        <dbReference type="EMBL" id="KAK6360940.1"/>
    </source>
</evidence>
<dbReference type="EMBL" id="JAVHNS010000003">
    <property type="protein sequence ID" value="KAK6360940.1"/>
    <property type="molecule type" value="Genomic_DNA"/>
</dbReference>
<evidence type="ECO:0000256" key="3">
    <source>
        <dbReference type="SAM" id="SignalP"/>
    </source>
</evidence>
<keyword evidence="5" id="KW-1185">Reference proteome</keyword>
<feature type="compositionally biased region" description="Basic and acidic residues" evidence="1">
    <location>
        <begin position="464"/>
        <end position="474"/>
    </location>
</feature>
<dbReference type="InterPro" id="IPR021109">
    <property type="entry name" value="Peptidase_aspartic_dom_sf"/>
</dbReference>
<dbReference type="Gene3D" id="2.40.70.10">
    <property type="entry name" value="Acid Proteases"/>
    <property type="match status" value="1"/>
</dbReference>
<reference evidence="4 5" key="1">
    <citation type="submission" date="2019-10" db="EMBL/GenBank/DDBJ databases">
        <authorList>
            <person name="Palmer J.M."/>
        </authorList>
    </citation>
    <scope>NUCLEOTIDE SEQUENCE [LARGE SCALE GENOMIC DNA]</scope>
    <source>
        <strain evidence="4 5">TWF730</strain>
    </source>
</reference>
<feature type="chain" id="PRO_5043429546" description="Peptidase A1 domain-containing protein" evidence="3">
    <location>
        <begin position="21"/>
        <end position="572"/>
    </location>
</feature>
<feature type="region of interest" description="Disordered" evidence="1">
    <location>
        <begin position="441"/>
        <end position="486"/>
    </location>
</feature>
<evidence type="ECO:0000256" key="2">
    <source>
        <dbReference type="SAM" id="Phobius"/>
    </source>
</evidence>
<keyword evidence="2" id="KW-0812">Transmembrane</keyword>
<evidence type="ECO:0000313" key="5">
    <source>
        <dbReference type="Proteomes" id="UP001373714"/>
    </source>
</evidence>
<feature type="transmembrane region" description="Helical" evidence="2">
    <location>
        <begin position="493"/>
        <end position="515"/>
    </location>
</feature>
<keyword evidence="3" id="KW-0732">Signal</keyword>
<sequence length="572" mass="63085">MRITYALLPLFAASLPLVYALNCSADPVALPFGNITLGKDTARPHALGVPLILGRQYFAATIDARYSTLFVNSVPKTCTNAKTIPEDCADNGGQEVRVGGFFDGGLSETYTGPSFENLQPHPGLYGITSLNKSSDVHDVLRLGESDTGPYIGNFTFRTHQQDYYRLVQDRNSPTLMGLDKDSTILEYVLDSNITASKVWSFFGGWHGITQESSQEGQLVLGGYDRSKVDGDFINFPMSDYKDDLDPELEGCLMQVVVKGLTFSHSGRSFNIYKDSVGYRSCINPSLSTVGISGYNPAYAKVGHSTGVQNFMKTLGQMFVTHYEEIRLPSSIYFDYWVKADRTNRTLMGILETSSLTIQLDRINFTIPGHQLITLDRKATLQGWELADDAHNTTYIPINDSIMLGLPFLSAAVLAVNYENYTFSLARAITEKTDKKQNDLVPLKSELCNPPPAAPSLPEDPVVEDPDRVEPERPADATGSSGGNDSKALTRKEIAGIAIGISSAVLIACIGVFLVYRRRKAQKRLLAPPSPPNTKGYHEKDGQELFEMPGDQTFTRVTRPRMPFLRRATTFFS</sequence>
<gene>
    <name evidence="4" type="ORF">TWF730_007055</name>
</gene>
<proteinExistence type="predicted"/>
<dbReference type="Proteomes" id="UP001373714">
    <property type="component" value="Unassembled WGS sequence"/>
</dbReference>
<dbReference type="AlphaFoldDB" id="A0AAV9VMC1"/>